<dbReference type="InterPro" id="IPR011333">
    <property type="entry name" value="SKP1/BTB/POZ_sf"/>
</dbReference>
<evidence type="ECO:0000256" key="12">
    <source>
        <dbReference type="SAM" id="Phobius"/>
    </source>
</evidence>
<dbReference type="InterPro" id="IPR003974">
    <property type="entry name" value="K_chnl_volt-dep_Kv3"/>
</dbReference>
<evidence type="ECO:0000256" key="11">
    <source>
        <dbReference type="ARBA" id="ARBA00023303"/>
    </source>
</evidence>
<keyword evidence="15" id="KW-1185">Reference proteome</keyword>
<dbReference type="PRINTS" id="PR00169">
    <property type="entry name" value="KCHANNEL"/>
</dbReference>
<dbReference type="Pfam" id="PF02214">
    <property type="entry name" value="BTB_2"/>
    <property type="match status" value="1"/>
</dbReference>
<proteinExistence type="predicted"/>
<feature type="transmembrane region" description="Helical" evidence="12">
    <location>
        <begin position="421"/>
        <end position="442"/>
    </location>
</feature>
<dbReference type="GO" id="GO:0043679">
    <property type="term" value="C:axon terminus"/>
    <property type="evidence" value="ECO:0007669"/>
    <property type="project" value="TreeGrafter"/>
</dbReference>
<feature type="transmembrane region" description="Helical" evidence="12">
    <location>
        <begin position="326"/>
        <end position="345"/>
    </location>
</feature>
<dbReference type="GO" id="GO:0005251">
    <property type="term" value="F:delayed rectifier potassium channel activity"/>
    <property type="evidence" value="ECO:0007669"/>
    <property type="project" value="TreeGrafter"/>
</dbReference>
<keyword evidence="2" id="KW-0813">Transport</keyword>
<dbReference type="Proteomes" id="UP000007648">
    <property type="component" value="Unassembled WGS sequence"/>
</dbReference>
<dbReference type="PANTHER" id="PTHR11537:SF235">
    <property type="entry name" value="POTASSIUM VOLTAGE-GATED CHANNEL SUBFAMILY C MEMBER 1-LIKE"/>
    <property type="match status" value="1"/>
</dbReference>
<keyword evidence="5" id="KW-0631">Potassium channel</keyword>
<evidence type="ECO:0000256" key="8">
    <source>
        <dbReference type="ARBA" id="ARBA00022989"/>
    </source>
</evidence>
<dbReference type="Pfam" id="PF00520">
    <property type="entry name" value="Ion_trans"/>
    <property type="match status" value="1"/>
</dbReference>
<accession>A0A7N4NJF3</accession>
<dbReference type="InterPro" id="IPR027359">
    <property type="entry name" value="Volt_channel_dom_sf"/>
</dbReference>
<dbReference type="FunFam" id="3.30.710.10:FF:000283">
    <property type="entry name" value="Uncharacterized protein"/>
    <property type="match status" value="1"/>
</dbReference>
<gene>
    <name evidence="14" type="primary">LOC105751063</name>
</gene>
<comment type="subcellular location">
    <subcellularLocation>
        <location evidence="1">Membrane</location>
        <topology evidence="1">Multi-pass membrane protein</topology>
    </subcellularLocation>
</comment>
<evidence type="ECO:0000256" key="4">
    <source>
        <dbReference type="ARBA" id="ARBA00022692"/>
    </source>
</evidence>
<name>A0A7N4NJF3_SARHA</name>
<evidence type="ECO:0000256" key="10">
    <source>
        <dbReference type="ARBA" id="ARBA00023136"/>
    </source>
</evidence>
<keyword evidence="6" id="KW-0851">Voltage-gated channel</keyword>
<keyword evidence="10 12" id="KW-0472">Membrane</keyword>
<reference evidence="14" key="2">
    <citation type="submission" date="2025-08" db="UniProtKB">
        <authorList>
            <consortium name="Ensembl"/>
        </authorList>
    </citation>
    <scope>IDENTIFICATION</scope>
</reference>
<dbReference type="GO" id="GO:0001508">
    <property type="term" value="P:action potential"/>
    <property type="evidence" value="ECO:0007669"/>
    <property type="project" value="TreeGrafter"/>
</dbReference>
<dbReference type="Gene3D" id="1.10.287.70">
    <property type="match status" value="2"/>
</dbReference>
<dbReference type="GeneTree" id="ENSGT00940000166548"/>
<dbReference type="SUPFAM" id="SSF81324">
    <property type="entry name" value="Voltage-gated potassium channels"/>
    <property type="match status" value="2"/>
</dbReference>
<keyword evidence="7" id="KW-0630">Potassium</keyword>
<dbReference type="InParanoid" id="A0A7N4NJF3"/>
<dbReference type="InterPro" id="IPR000210">
    <property type="entry name" value="BTB/POZ_dom"/>
</dbReference>
<keyword evidence="11" id="KW-0407">Ion channel</keyword>
<evidence type="ECO:0000256" key="6">
    <source>
        <dbReference type="ARBA" id="ARBA00022882"/>
    </source>
</evidence>
<dbReference type="InterPro" id="IPR003131">
    <property type="entry name" value="T1-type_BTB"/>
</dbReference>
<keyword evidence="8 12" id="KW-1133">Transmembrane helix</keyword>
<dbReference type="InterPro" id="IPR028325">
    <property type="entry name" value="VG_K_chnl"/>
</dbReference>
<dbReference type="PANTHER" id="PTHR11537">
    <property type="entry name" value="VOLTAGE-GATED POTASSIUM CHANNEL"/>
    <property type="match status" value="1"/>
</dbReference>
<organism evidence="14 15">
    <name type="scientific">Sarcophilus harrisii</name>
    <name type="common">Tasmanian devil</name>
    <name type="synonym">Sarcophilus laniarius</name>
    <dbReference type="NCBI Taxonomy" id="9305"/>
    <lineage>
        <taxon>Eukaryota</taxon>
        <taxon>Metazoa</taxon>
        <taxon>Chordata</taxon>
        <taxon>Craniata</taxon>
        <taxon>Vertebrata</taxon>
        <taxon>Euteleostomi</taxon>
        <taxon>Mammalia</taxon>
        <taxon>Metatheria</taxon>
        <taxon>Dasyuromorphia</taxon>
        <taxon>Dasyuridae</taxon>
        <taxon>Sarcophilus</taxon>
    </lineage>
</organism>
<dbReference type="SMART" id="SM00225">
    <property type="entry name" value="BTB"/>
    <property type="match status" value="1"/>
</dbReference>
<evidence type="ECO:0000256" key="9">
    <source>
        <dbReference type="ARBA" id="ARBA00023065"/>
    </source>
</evidence>
<evidence type="ECO:0000256" key="3">
    <source>
        <dbReference type="ARBA" id="ARBA00022538"/>
    </source>
</evidence>
<dbReference type="Gene3D" id="1.20.120.350">
    <property type="entry name" value="Voltage-gated potassium channels. Chain C"/>
    <property type="match status" value="1"/>
</dbReference>
<feature type="transmembrane region" description="Helical" evidence="12">
    <location>
        <begin position="157"/>
        <end position="178"/>
    </location>
</feature>
<dbReference type="FunFam" id="1.20.120.350:FF:000135">
    <property type="entry name" value="Uncharacterized protein"/>
    <property type="match status" value="1"/>
</dbReference>
<feature type="transmembrane region" description="Helical" evidence="12">
    <location>
        <begin position="393"/>
        <end position="415"/>
    </location>
</feature>
<keyword evidence="9" id="KW-0406">Ion transport</keyword>
<dbReference type="AlphaFoldDB" id="A0A7N4NJF3"/>
<reference evidence="14 15" key="1">
    <citation type="journal article" date="2011" name="Proc. Natl. Acad. Sci. U.S.A.">
        <title>Genetic diversity and population structure of the endangered marsupial Sarcophilus harrisii (Tasmanian devil).</title>
        <authorList>
            <person name="Miller W."/>
            <person name="Hayes V.M."/>
            <person name="Ratan A."/>
            <person name="Petersen D.C."/>
            <person name="Wittekindt N.E."/>
            <person name="Miller J."/>
            <person name="Walenz B."/>
            <person name="Knight J."/>
            <person name="Qi J."/>
            <person name="Zhao F."/>
            <person name="Wang Q."/>
            <person name="Bedoya-Reina O.C."/>
            <person name="Katiyar N."/>
            <person name="Tomsho L.P."/>
            <person name="Kasson L.M."/>
            <person name="Hardie R.A."/>
            <person name="Woodbridge P."/>
            <person name="Tindall E.A."/>
            <person name="Bertelsen M.F."/>
            <person name="Dixon D."/>
            <person name="Pyecroft S."/>
            <person name="Helgen K.M."/>
            <person name="Lesk A.M."/>
            <person name="Pringle T.H."/>
            <person name="Patterson N."/>
            <person name="Zhang Y."/>
            <person name="Kreiss A."/>
            <person name="Woods G.M."/>
            <person name="Jones M.E."/>
            <person name="Schuster S.C."/>
        </authorList>
    </citation>
    <scope>NUCLEOTIDE SEQUENCE [LARGE SCALE GENOMIC DNA]</scope>
</reference>
<dbReference type="InterPro" id="IPR005821">
    <property type="entry name" value="Ion_trans_dom"/>
</dbReference>
<dbReference type="GO" id="GO:0045211">
    <property type="term" value="C:postsynaptic membrane"/>
    <property type="evidence" value="ECO:0007669"/>
    <property type="project" value="TreeGrafter"/>
</dbReference>
<keyword evidence="4 12" id="KW-0812">Transmembrane</keyword>
<evidence type="ECO:0000256" key="7">
    <source>
        <dbReference type="ARBA" id="ARBA00022958"/>
    </source>
</evidence>
<reference evidence="14" key="3">
    <citation type="submission" date="2025-09" db="UniProtKB">
        <authorList>
            <consortium name="Ensembl"/>
        </authorList>
    </citation>
    <scope>IDENTIFICATION</scope>
</reference>
<feature type="transmembrane region" description="Helical" evidence="12">
    <location>
        <begin position="360"/>
        <end position="381"/>
    </location>
</feature>
<dbReference type="GO" id="GO:0032809">
    <property type="term" value="C:neuronal cell body membrane"/>
    <property type="evidence" value="ECO:0007669"/>
    <property type="project" value="TreeGrafter"/>
</dbReference>
<dbReference type="PRINTS" id="PR01498">
    <property type="entry name" value="SHAWCHANNEL"/>
</dbReference>
<evidence type="ECO:0000256" key="5">
    <source>
        <dbReference type="ARBA" id="ARBA00022826"/>
    </source>
</evidence>
<sequence length="517" mass="57780">MEGSGERLVLNVGGVRYETYHSTLRAFPGTRLYQLTEPPMGGTLAREVFFDRSPHLFGYVLGYYRTRQLHCPPDICRAVLEEELAFWGLADAPLAPCCWLKLSGGDGRAEDFHAWEESELGEEQGLLGPIESPNSTRAQGTWKPWLWALLNQPCSSLAGKCAALLSMLFLLGVLVIFFQETSVQLDYFTSNFRPLEPWDGEKEGLPPPQAPTPGLVYQRAPHLLYLELLCVLWFGAELLARSISCPNKIKFLRSPMTLVDLASLFPVLVELAVGRRAERHPRLCLVLGALRVLYVLKLGRLLGLVEKPLALRVLAHTLRSSWREAGLLLLLWAGEILLFGSLFLYGELLGTGHGQGQSEVHFADILTCFWWTVITLTTVGYGDIYPMSALGQVTAAITAMAGMLTSVLLVPILLVRFQSEVHFADILTCFWWTVITLTTVGYGDIYPMSALGQVTHQHSAAYDTNQWRIPPICLSQGGLVSCNEHLTKYISIHYFLSRVGKDTEEWEEEKKLLRVTL</sequence>
<dbReference type="GO" id="GO:0032590">
    <property type="term" value="C:dendrite membrane"/>
    <property type="evidence" value="ECO:0007669"/>
    <property type="project" value="TreeGrafter"/>
</dbReference>
<evidence type="ECO:0000256" key="2">
    <source>
        <dbReference type="ARBA" id="ARBA00022448"/>
    </source>
</evidence>
<dbReference type="Gene3D" id="3.30.710.10">
    <property type="entry name" value="Potassium Channel Kv1.1, Chain A"/>
    <property type="match status" value="1"/>
</dbReference>
<feature type="domain" description="BTB" evidence="13">
    <location>
        <begin position="6"/>
        <end position="105"/>
    </location>
</feature>
<evidence type="ECO:0000313" key="14">
    <source>
        <dbReference type="Ensembl" id="ENSSHAP00000024090.1"/>
    </source>
</evidence>
<protein>
    <recommendedName>
        <fullName evidence="13">BTB domain-containing protein</fullName>
    </recommendedName>
</protein>
<evidence type="ECO:0000259" key="13">
    <source>
        <dbReference type="SMART" id="SM00225"/>
    </source>
</evidence>
<evidence type="ECO:0000256" key="1">
    <source>
        <dbReference type="ARBA" id="ARBA00004141"/>
    </source>
</evidence>
<dbReference type="SUPFAM" id="SSF54695">
    <property type="entry name" value="POZ domain"/>
    <property type="match status" value="1"/>
</dbReference>
<dbReference type="GO" id="GO:0042734">
    <property type="term" value="C:presynaptic membrane"/>
    <property type="evidence" value="ECO:0007669"/>
    <property type="project" value="TreeGrafter"/>
</dbReference>
<evidence type="ECO:0000313" key="15">
    <source>
        <dbReference type="Proteomes" id="UP000007648"/>
    </source>
</evidence>
<keyword evidence="3" id="KW-0633">Potassium transport</keyword>
<dbReference type="GO" id="GO:0051260">
    <property type="term" value="P:protein homooligomerization"/>
    <property type="evidence" value="ECO:0007669"/>
    <property type="project" value="InterPro"/>
</dbReference>
<dbReference type="GO" id="GO:0008076">
    <property type="term" value="C:voltage-gated potassium channel complex"/>
    <property type="evidence" value="ECO:0007669"/>
    <property type="project" value="InterPro"/>
</dbReference>
<dbReference type="Ensembl" id="ENSSHAT00000033466.1">
    <property type="protein sequence ID" value="ENSSHAP00000024090.1"/>
    <property type="gene ID" value="ENSSHAG00000026751.1"/>
</dbReference>